<dbReference type="AlphaFoldDB" id="A0A378KIV4"/>
<dbReference type="Proteomes" id="UP000254794">
    <property type="component" value="Unassembled WGS sequence"/>
</dbReference>
<evidence type="ECO:0000313" key="1">
    <source>
        <dbReference type="EMBL" id="STX81734.1"/>
    </source>
</evidence>
<dbReference type="RefSeq" id="WP_115333082.1">
    <property type="nucleotide sequence ID" value="NZ_UGOD01000008.1"/>
</dbReference>
<evidence type="ECO:0008006" key="3">
    <source>
        <dbReference type="Google" id="ProtNLM"/>
    </source>
</evidence>
<evidence type="ECO:0000313" key="2">
    <source>
        <dbReference type="Proteomes" id="UP000254794"/>
    </source>
</evidence>
<name>A0A378KIV4_9GAMM</name>
<keyword evidence="2" id="KW-1185">Reference proteome</keyword>
<reference evidence="1 2" key="1">
    <citation type="submission" date="2018-06" db="EMBL/GenBank/DDBJ databases">
        <authorList>
            <consortium name="Pathogen Informatics"/>
            <person name="Doyle S."/>
        </authorList>
    </citation>
    <scope>NUCLEOTIDE SEQUENCE [LARGE SCALE GENOMIC DNA]</scope>
    <source>
        <strain evidence="1 2">NCTC13316</strain>
    </source>
</reference>
<gene>
    <name evidence="1" type="ORF">NCTC13316_03609</name>
</gene>
<dbReference type="OrthoDB" id="129174at2"/>
<organism evidence="1 2">
    <name type="scientific">Legionella busanensis</name>
    <dbReference type="NCBI Taxonomy" id="190655"/>
    <lineage>
        <taxon>Bacteria</taxon>
        <taxon>Pseudomonadati</taxon>
        <taxon>Pseudomonadota</taxon>
        <taxon>Gammaproteobacteria</taxon>
        <taxon>Legionellales</taxon>
        <taxon>Legionellaceae</taxon>
        <taxon>Legionella</taxon>
    </lineage>
</organism>
<protein>
    <recommendedName>
        <fullName evidence="3">Tc1-like transposase DDE domain-containing protein</fullName>
    </recommendedName>
</protein>
<accession>A0A378KIV4</accession>
<proteinExistence type="predicted"/>
<sequence length="71" mass="8461">MKFFLPPYCPELNPQELVNQDVKANACLVKPVRCVDDLLINIRLYLTKIQFNEFKIFNFFKKSETKYAAWD</sequence>
<dbReference type="EMBL" id="UGOD01000008">
    <property type="protein sequence ID" value="STX81734.1"/>
    <property type="molecule type" value="Genomic_DNA"/>
</dbReference>